<organism evidence="1 2">
    <name type="scientific">Gallionella capsiferriformans (strain ES-2)</name>
    <name type="common">Gallionella ferruginea capsiferriformans (strain ES-2)</name>
    <dbReference type="NCBI Taxonomy" id="395494"/>
    <lineage>
        <taxon>Bacteria</taxon>
        <taxon>Pseudomonadati</taxon>
        <taxon>Pseudomonadota</taxon>
        <taxon>Betaproteobacteria</taxon>
        <taxon>Nitrosomonadales</taxon>
        <taxon>Gallionellaceae</taxon>
        <taxon>Gallionella</taxon>
    </lineage>
</organism>
<dbReference type="Proteomes" id="UP000001235">
    <property type="component" value="Chromosome"/>
</dbReference>
<accession>D9SG47</accession>
<dbReference type="AlphaFoldDB" id="D9SG47"/>
<dbReference type="STRING" id="395494.Galf_1475"/>
<proteinExistence type="predicted"/>
<dbReference type="HOGENOM" id="CLU_3080238_0_0_4"/>
<gene>
    <name evidence="1" type="ordered locus">Galf_1475</name>
</gene>
<dbReference type="EMBL" id="CP002159">
    <property type="protein sequence ID" value="ADL55494.1"/>
    <property type="molecule type" value="Genomic_DNA"/>
</dbReference>
<keyword evidence="2" id="KW-1185">Reference proteome</keyword>
<evidence type="ECO:0000313" key="1">
    <source>
        <dbReference type="EMBL" id="ADL55494.1"/>
    </source>
</evidence>
<name>D9SG47_GALCS</name>
<reference evidence="1 2" key="1">
    <citation type="submission" date="2010-08" db="EMBL/GenBank/DDBJ databases">
        <title>Complete sequence of Gallionella capsiferriformans ES-2.</title>
        <authorList>
            <consortium name="US DOE Joint Genome Institute"/>
            <person name="Lucas S."/>
            <person name="Copeland A."/>
            <person name="Lapidus A."/>
            <person name="Cheng J.-F."/>
            <person name="Bruce D."/>
            <person name="Goodwin L."/>
            <person name="Pitluck S."/>
            <person name="Chertkov O."/>
            <person name="Davenport K.W."/>
            <person name="Detter J.C."/>
            <person name="Han C."/>
            <person name="Tapia R."/>
            <person name="Land M."/>
            <person name="Hauser L."/>
            <person name="Chang Y.-J."/>
            <person name="Jeffries C."/>
            <person name="Kyrpides N."/>
            <person name="Ivanova N."/>
            <person name="Mikhailova N."/>
            <person name="Shelobolina E.S."/>
            <person name="Picardal F."/>
            <person name="Roden E."/>
            <person name="Emerson D."/>
            <person name="Woyke T."/>
        </authorList>
    </citation>
    <scope>NUCLEOTIDE SEQUENCE [LARGE SCALE GENOMIC DNA]</scope>
    <source>
        <strain evidence="1 2">ES-2</strain>
    </source>
</reference>
<sequence length="52" mass="5896">MDNKMIVKHMAGDGRNMHLNWTADFGKMKLDIVVQHGLISASLLKIFLDGFH</sequence>
<protein>
    <submittedName>
        <fullName evidence="1">Uncharacterized protein</fullName>
    </submittedName>
</protein>
<dbReference type="KEGG" id="gca:Galf_1475"/>
<evidence type="ECO:0000313" key="2">
    <source>
        <dbReference type="Proteomes" id="UP000001235"/>
    </source>
</evidence>